<dbReference type="EMBL" id="KV428129">
    <property type="protein sequence ID" value="KZT35737.1"/>
    <property type="molecule type" value="Genomic_DNA"/>
</dbReference>
<dbReference type="Proteomes" id="UP000076798">
    <property type="component" value="Unassembled WGS sequence"/>
</dbReference>
<evidence type="ECO:0000256" key="1">
    <source>
        <dbReference type="SAM" id="SignalP"/>
    </source>
</evidence>
<evidence type="ECO:0000313" key="2">
    <source>
        <dbReference type="EMBL" id="KZT35737.1"/>
    </source>
</evidence>
<keyword evidence="3" id="KW-1185">Reference proteome</keyword>
<feature type="signal peptide" evidence="1">
    <location>
        <begin position="1"/>
        <end position="21"/>
    </location>
</feature>
<organism evidence="2 3">
    <name type="scientific">Sistotremastrum suecicum HHB10207 ss-3</name>
    <dbReference type="NCBI Taxonomy" id="1314776"/>
    <lineage>
        <taxon>Eukaryota</taxon>
        <taxon>Fungi</taxon>
        <taxon>Dikarya</taxon>
        <taxon>Basidiomycota</taxon>
        <taxon>Agaricomycotina</taxon>
        <taxon>Agaricomycetes</taxon>
        <taxon>Sistotremastrales</taxon>
        <taxon>Sistotremastraceae</taxon>
        <taxon>Sistotremastrum</taxon>
    </lineage>
</organism>
<name>A0A166AW00_9AGAM</name>
<sequence>MRLSILPSLSLLVSFLSFVSSKAIYDIHAFERLNLSDTFAIQGSKPVTNGKMMESGMKRLQPPRALARQIVEGKRRRASPMDTAPLARRSASPDIPPCGLINVVNADTSEFLGILIFLPAQGLSAYTVATDLGAVGFDFRQYKVWVMPADPSGIFVVGLEDTIGLAETVLGGVWMDPFGSTTGPFDLEQGSPNIALLEPQAIPGPGRNQIALWSINALTGELTATWTNTDGSGFPATIFFNNQFFDHSVGITGDLDAAVAAAKAQAPPDTCNIEFDKVPISPCAIAVNFFYTESREAGTCPPPWDGF</sequence>
<evidence type="ECO:0008006" key="4">
    <source>
        <dbReference type="Google" id="ProtNLM"/>
    </source>
</evidence>
<protein>
    <recommendedName>
        <fullName evidence="4">Concanavalin A-like lectin/glucanase</fullName>
    </recommendedName>
</protein>
<accession>A0A166AW00</accession>
<dbReference type="OrthoDB" id="4584900at2759"/>
<gene>
    <name evidence="2" type="ORF">SISSUDRAFT_1050933</name>
</gene>
<feature type="chain" id="PRO_5007870895" description="Concanavalin A-like lectin/glucanase" evidence="1">
    <location>
        <begin position="22"/>
        <end position="307"/>
    </location>
</feature>
<reference evidence="2 3" key="1">
    <citation type="journal article" date="2016" name="Mol. Biol. Evol.">
        <title>Comparative Genomics of Early-Diverging Mushroom-Forming Fungi Provides Insights into the Origins of Lignocellulose Decay Capabilities.</title>
        <authorList>
            <person name="Nagy L.G."/>
            <person name="Riley R."/>
            <person name="Tritt A."/>
            <person name="Adam C."/>
            <person name="Daum C."/>
            <person name="Floudas D."/>
            <person name="Sun H."/>
            <person name="Yadav J.S."/>
            <person name="Pangilinan J."/>
            <person name="Larsson K.H."/>
            <person name="Matsuura K."/>
            <person name="Barry K."/>
            <person name="Labutti K."/>
            <person name="Kuo R."/>
            <person name="Ohm R.A."/>
            <person name="Bhattacharya S.S."/>
            <person name="Shirouzu T."/>
            <person name="Yoshinaga Y."/>
            <person name="Martin F.M."/>
            <person name="Grigoriev I.V."/>
            <person name="Hibbett D.S."/>
        </authorList>
    </citation>
    <scope>NUCLEOTIDE SEQUENCE [LARGE SCALE GENOMIC DNA]</scope>
    <source>
        <strain evidence="2 3">HHB10207 ss-3</strain>
    </source>
</reference>
<keyword evidence="1" id="KW-0732">Signal</keyword>
<dbReference type="AlphaFoldDB" id="A0A166AW00"/>
<proteinExistence type="predicted"/>
<evidence type="ECO:0000313" key="3">
    <source>
        <dbReference type="Proteomes" id="UP000076798"/>
    </source>
</evidence>